<reference evidence="5" key="2">
    <citation type="submission" date="2016-01" db="EMBL/GenBank/DDBJ databases">
        <title>First complete genome sequence of a species in the genus Microterricola, an extremophilic cold active enzyme producing strain ERGS5:02 isolated from Sikkim Himalaya.</title>
        <authorList>
            <person name="Kumar R."/>
            <person name="Singh D."/>
            <person name="Swarnkar M.K."/>
        </authorList>
    </citation>
    <scope>NUCLEOTIDE SEQUENCE [LARGE SCALE GENOMIC DNA]</scope>
    <source>
        <strain evidence="5">ERGS5:02</strain>
    </source>
</reference>
<dbReference type="RefSeq" id="WP_067225313.1">
    <property type="nucleotide sequence ID" value="NZ_CP014145.1"/>
</dbReference>
<accession>A0A0Y0PJZ3</accession>
<dbReference type="EMBL" id="CP014145">
    <property type="protein sequence ID" value="AMB60237.1"/>
    <property type="molecule type" value="Genomic_DNA"/>
</dbReference>
<dbReference type="AlphaFoldDB" id="A0A0Y0PJZ3"/>
<dbReference type="InterPro" id="IPR007138">
    <property type="entry name" value="ABM_dom"/>
</dbReference>
<evidence type="ECO:0000313" key="4">
    <source>
        <dbReference type="EMBL" id="AMB60237.1"/>
    </source>
</evidence>
<proteinExistence type="predicted"/>
<keyword evidence="4" id="KW-0503">Monooxygenase</keyword>
<evidence type="ECO:0000259" key="2">
    <source>
        <dbReference type="Pfam" id="PF03992"/>
    </source>
</evidence>
<dbReference type="OrthoDB" id="6986893at2"/>
<dbReference type="PANTHER" id="PTHR40057">
    <property type="entry name" value="SLR1162 PROTEIN"/>
    <property type="match status" value="1"/>
</dbReference>
<dbReference type="Pfam" id="PF03992">
    <property type="entry name" value="ABM"/>
    <property type="match status" value="1"/>
</dbReference>
<dbReference type="GO" id="GO:0004497">
    <property type="term" value="F:monooxygenase activity"/>
    <property type="evidence" value="ECO:0007669"/>
    <property type="project" value="UniProtKB-KW"/>
</dbReference>
<feature type="transmembrane region" description="Helical" evidence="1">
    <location>
        <begin position="153"/>
        <end position="175"/>
    </location>
</feature>
<evidence type="ECO:0000313" key="3">
    <source>
        <dbReference type="EMBL" id="AMB57508.1"/>
    </source>
</evidence>
<feature type="transmembrane region" description="Helical" evidence="1">
    <location>
        <begin position="128"/>
        <end position="147"/>
    </location>
</feature>
<reference evidence="4 5" key="1">
    <citation type="journal article" date="2016" name="J. Biotechnol.">
        <title>First complete genome sequence of a species in the genus Microterricola, an extremophilic cold active enzyme producing bacterial strain ERGS5:02 isolated from Sikkim Himalaya.</title>
        <authorList>
            <person name="Himanshu"/>
            <person name="Swarnkar M.K."/>
            <person name="Singh D."/>
            <person name="Kumar R."/>
        </authorList>
    </citation>
    <scope>NUCLEOTIDE SEQUENCE [LARGE SCALE GENOMIC DNA]</scope>
    <source>
        <strain evidence="4 5">ERGS5:02</strain>
    </source>
</reference>
<dbReference type="Gene3D" id="3.30.70.100">
    <property type="match status" value="1"/>
</dbReference>
<dbReference type="EMBL" id="CP014145">
    <property type="protein sequence ID" value="AMB57508.1"/>
    <property type="molecule type" value="Genomic_DNA"/>
</dbReference>
<dbReference type="InterPro" id="IPR038762">
    <property type="entry name" value="ABM_predict"/>
</dbReference>
<dbReference type="Proteomes" id="UP000058305">
    <property type="component" value="Chromosome"/>
</dbReference>
<dbReference type="PANTHER" id="PTHR40057:SF1">
    <property type="entry name" value="SLR1162 PROTEIN"/>
    <property type="match status" value="1"/>
</dbReference>
<gene>
    <name evidence="3" type="ORF">AWU67_00025</name>
    <name evidence="4" type="ORF">AWU67_16770</name>
</gene>
<evidence type="ECO:0000256" key="1">
    <source>
        <dbReference type="SAM" id="Phobius"/>
    </source>
</evidence>
<keyword evidence="5" id="KW-1185">Reference proteome</keyword>
<dbReference type="SUPFAM" id="SSF54909">
    <property type="entry name" value="Dimeric alpha+beta barrel"/>
    <property type="match status" value="1"/>
</dbReference>
<dbReference type="InterPro" id="IPR011008">
    <property type="entry name" value="Dimeric_a/b-barrel"/>
</dbReference>
<sequence>MSTTPITVSIERTVDPARIAEATAWMQTGINLATHYPGFLGSGWVRAGADSTTWHMLYRFSDAAALLEWEQSPERSWWLESGSGFVSEQKTERRTGIEGWFDEPTEVMVEFAGAVSEAPPRWKQATTIWLGFFPLNLVFTYLVTWLVPGWDALAILPRVLITTLCLTPIMTYFLLPAITRALRRWLAPAR</sequence>
<keyword evidence="1" id="KW-1133">Transmembrane helix</keyword>
<dbReference type="KEGG" id="mvd:AWU67_00025"/>
<organism evidence="4 5">
    <name type="scientific">Microterricola viridarii</name>
    <dbReference type="NCBI Taxonomy" id="412690"/>
    <lineage>
        <taxon>Bacteria</taxon>
        <taxon>Bacillati</taxon>
        <taxon>Actinomycetota</taxon>
        <taxon>Actinomycetes</taxon>
        <taxon>Micrococcales</taxon>
        <taxon>Microbacteriaceae</taxon>
        <taxon>Microterricola</taxon>
    </lineage>
</organism>
<keyword evidence="1" id="KW-0472">Membrane</keyword>
<feature type="domain" description="ABM" evidence="2">
    <location>
        <begin position="5"/>
        <end position="74"/>
    </location>
</feature>
<dbReference type="KEGG" id="mvd:AWU67_16770"/>
<keyword evidence="4" id="KW-0560">Oxidoreductase</keyword>
<evidence type="ECO:0000313" key="5">
    <source>
        <dbReference type="Proteomes" id="UP000058305"/>
    </source>
</evidence>
<keyword evidence="1" id="KW-0812">Transmembrane</keyword>
<name>A0A0Y0PJZ3_9MICO</name>
<protein>
    <submittedName>
        <fullName evidence="4">Antibiotic biosynthesis monooxygenase</fullName>
    </submittedName>
</protein>